<name>A0ACD5YRQ9_AVESA</name>
<dbReference type="Proteomes" id="UP001732700">
    <property type="component" value="Chromosome 6A"/>
</dbReference>
<organism evidence="1 2">
    <name type="scientific">Avena sativa</name>
    <name type="common">Oat</name>
    <dbReference type="NCBI Taxonomy" id="4498"/>
    <lineage>
        <taxon>Eukaryota</taxon>
        <taxon>Viridiplantae</taxon>
        <taxon>Streptophyta</taxon>
        <taxon>Embryophyta</taxon>
        <taxon>Tracheophyta</taxon>
        <taxon>Spermatophyta</taxon>
        <taxon>Magnoliopsida</taxon>
        <taxon>Liliopsida</taxon>
        <taxon>Poales</taxon>
        <taxon>Poaceae</taxon>
        <taxon>BOP clade</taxon>
        <taxon>Pooideae</taxon>
        <taxon>Poodae</taxon>
        <taxon>Poeae</taxon>
        <taxon>Poeae Chloroplast Group 1 (Aveneae type)</taxon>
        <taxon>Aveninae</taxon>
        <taxon>Avena</taxon>
    </lineage>
</organism>
<protein>
    <submittedName>
        <fullName evidence="1">Uncharacterized protein</fullName>
    </submittedName>
</protein>
<reference evidence="1" key="1">
    <citation type="submission" date="2021-05" db="EMBL/GenBank/DDBJ databases">
        <authorList>
            <person name="Scholz U."/>
            <person name="Mascher M."/>
            <person name="Fiebig A."/>
        </authorList>
    </citation>
    <scope>NUCLEOTIDE SEQUENCE [LARGE SCALE GENOMIC DNA]</scope>
</reference>
<accession>A0ACD5YRQ9</accession>
<proteinExistence type="predicted"/>
<reference evidence="1" key="2">
    <citation type="submission" date="2025-09" db="UniProtKB">
        <authorList>
            <consortium name="EnsemblPlants"/>
        </authorList>
    </citation>
    <scope>IDENTIFICATION</scope>
</reference>
<keyword evidence="2" id="KW-1185">Reference proteome</keyword>
<evidence type="ECO:0000313" key="1">
    <source>
        <dbReference type="EnsemblPlants" id="AVESA.00010b.r2.6AG1056570.1.CDS"/>
    </source>
</evidence>
<evidence type="ECO:0000313" key="2">
    <source>
        <dbReference type="Proteomes" id="UP001732700"/>
    </source>
</evidence>
<dbReference type="EnsemblPlants" id="AVESA.00010b.r2.6AG1056570.1">
    <property type="protein sequence ID" value="AVESA.00010b.r2.6AG1056570.1.CDS"/>
    <property type="gene ID" value="AVESA.00010b.r2.6AG1056570"/>
</dbReference>
<sequence>MSTIFRQYQEIDTYSIYAPKCNLAQMSASSAVDKALKYSDHEPFRRRIRMFSGYDDCYSTYAQEYFNEADVQRATHANVDGMHPGKWQVCSDSILRSYNFSVLSVLPIDSKLIKAGLRVWLYSRDEDGRVPVIGSRYCVEALGLPIKTRCLPWYLNQQVAGRFVEYHGITMVTIRGDGHLVPRTPQQAEEGLALIDTFLLVNISQFPVCHFGNLSLTFSDNSQLGMIYFITCRA</sequence>